<proteinExistence type="predicted"/>
<dbReference type="InterPro" id="IPR003615">
    <property type="entry name" value="HNH_nuc"/>
</dbReference>
<sequence length="121" mass="14090">MLRSCPACGRIHDSRIKCRRKQYAPRESRASKYRSTGDWQRTRNEVRDLDLNMCVVCRSLGDVTTDGLGVHHIVPLEEDFDLRNDLGNCITLCSMHHEEAERGDISRSALRDLIERYRTRE</sequence>
<evidence type="ECO:0000259" key="1">
    <source>
        <dbReference type="SMART" id="SM00507"/>
    </source>
</evidence>
<dbReference type="InterPro" id="IPR002711">
    <property type="entry name" value="HNH"/>
</dbReference>
<dbReference type="Pfam" id="PF01844">
    <property type="entry name" value="HNH"/>
    <property type="match status" value="1"/>
</dbReference>
<evidence type="ECO:0000313" key="3">
    <source>
        <dbReference type="Proteomes" id="UP000468327"/>
    </source>
</evidence>
<reference evidence="2 3" key="1">
    <citation type="submission" date="2019-11" db="EMBL/GenBank/DDBJ databases">
        <title>Whole genome shotgun sequencing (WGS) data from Adlercreutzia equolifaciens ResAG-91, Eggerthella lenta MRI-F36, MRI-F37, MRI-F40, ResAG-49, ResAG-88, ResAG-121, ResAG-145, and Gordonibacter sp. ResAG-5, ResAG-26, ResAG-43, ResAG-50, ResAG-59.</title>
        <authorList>
            <person name="Stoll D.A."/>
            <person name="Danylec N."/>
            <person name="Franz C.M.A.P."/>
            <person name="Huch M."/>
        </authorList>
    </citation>
    <scope>NUCLEOTIDE SEQUENCE [LARGE SCALE GENOMIC DNA]</scope>
    <source>
        <strain evidence="2 3">ResAG-59</strain>
    </source>
</reference>
<gene>
    <name evidence="2" type="ORF">GO738_06395</name>
</gene>
<name>A0A6N8IGN4_9ACTN</name>
<dbReference type="Proteomes" id="UP000468327">
    <property type="component" value="Unassembled WGS sequence"/>
</dbReference>
<keyword evidence="3" id="KW-1185">Reference proteome</keyword>
<dbReference type="GO" id="GO:0003676">
    <property type="term" value="F:nucleic acid binding"/>
    <property type="evidence" value="ECO:0007669"/>
    <property type="project" value="InterPro"/>
</dbReference>
<dbReference type="GO" id="GO:0008270">
    <property type="term" value="F:zinc ion binding"/>
    <property type="evidence" value="ECO:0007669"/>
    <property type="project" value="InterPro"/>
</dbReference>
<dbReference type="RefSeq" id="WP_157005059.1">
    <property type="nucleotide sequence ID" value="NZ_DBEZYS010000012.1"/>
</dbReference>
<feature type="domain" description="HNH nuclease" evidence="1">
    <location>
        <begin position="41"/>
        <end position="98"/>
    </location>
</feature>
<dbReference type="EMBL" id="WPOC01000008">
    <property type="protein sequence ID" value="MVN14985.1"/>
    <property type="molecule type" value="Genomic_DNA"/>
</dbReference>
<protein>
    <submittedName>
        <fullName evidence="2">HNH endonuclease</fullName>
    </submittedName>
</protein>
<accession>A0A6N8IGN4</accession>
<dbReference type="Gene3D" id="1.10.30.50">
    <property type="match status" value="1"/>
</dbReference>
<dbReference type="AlphaFoldDB" id="A0A6N8IGN4"/>
<organism evidence="2 3">
    <name type="scientific">Gordonibacter urolithinfaciens</name>
    <dbReference type="NCBI Taxonomy" id="1335613"/>
    <lineage>
        <taxon>Bacteria</taxon>
        <taxon>Bacillati</taxon>
        <taxon>Actinomycetota</taxon>
        <taxon>Coriobacteriia</taxon>
        <taxon>Eggerthellales</taxon>
        <taxon>Eggerthellaceae</taxon>
        <taxon>Gordonibacter</taxon>
    </lineage>
</organism>
<keyword evidence="2" id="KW-0378">Hydrolase</keyword>
<dbReference type="CDD" id="cd00085">
    <property type="entry name" value="HNHc"/>
    <property type="match status" value="1"/>
</dbReference>
<keyword evidence="2" id="KW-0255">Endonuclease</keyword>
<dbReference type="GO" id="GO:0004519">
    <property type="term" value="F:endonuclease activity"/>
    <property type="evidence" value="ECO:0007669"/>
    <property type="project" value="UniProtKB-KW"/>
</dbReference>
<keyword evidence="2" id="KW-0540">Nuclease</keyword>
<dbReference type="SMART" id="SM00507">
    <property type="entry name" value="HNHc"/>
    <property type="match status" value="1"/>
</dbReference>
<comment type="caution">
    <text evidence="2">The sequence shown here is derived from an EMBL/GenBank/DDBJ whole genome shotgun (WGS) entry which is preliminary data.</text>
</comment>
<evidence type="ECO:0000313" key="2">
    <source>
        <dbReference type="EMBL" id="MVN14985.1"/>
    </source>
</evidence>